<dbReference type="EC" id="1.3.1.104" evidence="11"/>
<evidence type="ECO:0000256" key="7">
    <source>
        <dbReference type="ARBA" id="ARBA00023002"/>
    </source>
</evidence>
<evidence type="ECO:0000256" key="12">
    <source>
        <dbReference type="ARBA" id="ARBA00048843"/>
    </source>
</evidence>
<keyword evidence="4" id="KW-0276">Fatty acid metabolism</keyword>
<evidence type="ECO:0000256" key="9">
    <source>
        <dbReference type="ARBA" id="ARBA00023128"/>
    </source>
</evidence>
<dbReference type="CDD" id="cd08290">
    <property type="entry name" value="ETR"/>
    <property type="match status" value="1"/>
</dbReference>
<comment type="catalytic activity">
    <reaction evidence="12">
        <text>a 2,3-saturated acyl-[ACP] + NADP(+) = a (2E)-enoyl-[ACP] + NADPH + H(+)</text>
        <dbReference type="Rhea" id="RHEA:22564"/>
        <dbReference type="Rhea" id="RHEA-COMP:9925"/>
        <dbReference type="Rhea" id="RHEA-COMP:9926"/>
        <dbReference type="ChEBI" id="CHEBI:15378"/>
        <dbReference type="ChEBI" id="CHEBI:57783"/>
        <dbReference type="ChEBI" id="CHEBI:58349"/>
        <dbReference type="ChEBI" id="CHEBI:78784"/>
        <dbReference type="ChEBI" id="CHEBI:78785"/>
        <dbReference type="EC" id="1.3.1.104"/>
    </reaction>
</comment>
<dbReference type="Pfam" id="PF00107">
    <property type="entry name" value="ADH_zinc_N"/>
    <property type="match status" value="1"/>
</dbReference>
<dbReference type="PANTHER" id="PTHR43981:SF2">
    <property type="entry name" value="ENOYL-[ACYL-CARRIER-PROTEIN] REDUCTASE, MITOCHONDRIAL"/>
    <property type="match status" value="1"/>
</dbReference>
<dbReference type="InterPro" id="IPR013154">
    <property type="entry name" value="ADH-like_N"/>
</dbReference>
<dbReference type="SMART" id="SM00829">
    <property type="entry name" value="PKS_ER"/>
    <property type="match status" value="1"/>
</dbReference>
<dbReference type="PANTHER" id="PTHR43981">
    <property type="entry name" value="ENOYL-[ACYL-CARRIER-PROTEIN] REDUCTASE, MITOCHONDRIAL"/>
    <property type="match status" value="1"/>
</dbReference>
<evidence type="ECO:0000256" key="10">
    <source>
        <dbReference type="ARBA" id="ARBA00023160"/>
    </source>
</evidence>
<proteinExistence type="inferred from homology"/>
<evidence type="ECO:0000256" key="5">
    <source>
        <dbReference type="ARBA" id="ARBA00022857"/>
    </source>
</evidence>
<dbReference type="InterPro" id="IPR013149">
    <property type="entry name" value="ADH-like_C"/>
</dbReference>
<protein>
    <recommendedName>
        <fullName evidence="11">enoyl-[acyl-carrier-protein] reductase</fullName>
        <ecNumber evidence="11">1.3.1.104</ecNumber>
    </recommendedName>
</protein>
<keyword evidence="7" id="KW-0560">Oxidoreductase</keyword>
<dbReference type="InterPro" id="IPR020843">
    <property type="entry name" value="ER"/>
</dbReference>
<evidence type="ECO:0000256" key="6">
    <source>
        <dbReference type="ARBA" id="ARBA00022946"/>
    </source>
</evidence>
<evidence type="ECO:0000313" key="14">
    <source>
        <dbReference type="EMBL" id="ORY39334.1"/>
    </source>
</evidence>
<dbReference type="InterPro" id="IPR036291">
    <property type="entry name" value="NAD(P)-bd_dom_sf"/>
</dbReference>
<dbReference type="GO" id="GO:0006633">
    <property type="term" value="P:fatty acid biosynthetic process"/>
    <property type="evidence" value="ECO:0007669"/>
    <property type="project" value="UniProtKB-KW"/>
</dbReference>
<keyword evidence="10" id="KW-0275">Fatty acid biosynthesis</keyword>
<comment type="caution">
    <text evidence="14">The sequence shown here is derived from an EMBL/GenBank/DDBJ whole genome shotgun (WGS) entry which is preliminary data.</text>
</comment>
<dbReference type="InterPro" id="IPR011032">
    <property type="entry name" value="GroES-like_sf"/>
</dbReference>
<evidence type="ECO:0000256" key="3">
    <source>
        <dbReference type="ARBA" id="ARBA00022516"/>
    </source>
</evidence>
<dbReference type="Gene3D" id="3.40.50.720">
    <property type="entry name" value="NAD(P)-binding Rossmann-like Domain"/>
    <property type="match status" value="1"/>
</dbReference>
<evidence type="ECO:0000256" key="2">
    <source>
        <dbReference type="ARBA" id="ARBA00010371"/>
    </source>
</evidence>
<evidence type="ECO:0000256" key="8">
    <source>
        <dbReference type="ARBA" id="ARBA00023098"/>
    </source>
</evidence>
<keyword evidence="15" id="KW-1185">Reference proteome</keyword>
<evidence type="ECO:0000256" key="4">
    <source>
        <dbReference type="ARBA" id="ARBA00022832"/>
    </source>
</evidence>
<dbReference type="Gene3D" id="3.90.180.10">
    <property type="entry name" value="Medium-chain alcohol dehydrogenases, catalytic domain"/>
    <property type="match status" value="1"/>
</dbReference>
<keyword evidence="3" id="KW-0444">Lipid biosynthesis</keyword>
<sequence length="386" mass="41786">MISLLGRRSISSVPSSSLALGFAKHGSPNSVLSVQRITLDPPSPSQITIKFLAATINPSDVNQIQGTYPILPAFKKNLLEHNKDEQFAIGGNEGVAEIVHVGKNVNTQNSWAKVGTRVVMRHAGFGTWRQFSHATPEDLIPLPHPSLPTEAAATLMVNPCTAYRMLLDFVPLSPGDVVIQNGANSAVGQAVIQIARTRGIKTVNIIRGTLSDGLPRPGLELLKKKLTDMGADLVVTEEEMRSRETGAKILELGNGKAPKLGFNCVGGKSGANVARNLENGGVMVTYGGMSKEPVTAPTSLLIFKDLQLKGFWMTRWNESCDTDPEREKERIKMIRELSELVVNKQLLLPEVESVSIKSTDDLEIVKAAFDKAMRGGSSTKQIIQFA</sequence>
<organism evidence="14 15">
    <name type="scientific">Rhizoclosmatium globosum</name>
    <dbReference type="NCBI Taxonomy" id="329046"/>
    <lineage>
        <taxon>Eukaryota</taxon>
        <taxon>Fungi</taxon>
        <taxon>Fungi incertae sedis</taxon>
        <taxon>Chytridiomycota</taxon>
        <taxon>Chytridiomycota incertae sedis</taxon>
        <taxon>Chytridiomycetes</taxon>
        <taxon>Chytridiales</taxon>
        <taxon>Chytriomycetaceae</taxon>
        <taxon>Rhizoclosmatium</taxon>
    </lineage>
</organism>
<keyword evidence="8" id="KW-0443">Lipid metabolism</keyword>
<dbReference type="InterPro" id="IPR051034">
    <property type="entry name" value="Mito_Enoyl-ACP_Reductase"/>
</dbReference>
<comment type="subcellular location">
    <subcellularLocation>
        <location evidence="1">Mitochondrion</location>
    </subcellularLocation>
</comment>
<dbReference type="GO" id="GO:0141148">
    <property type="term" value="F:enoyl-[acyl-carrier-protein] reductase (NADPH) activity"/>
    <property type="evidence" value="ECO:0007669"/>
    <property type="project" value="UniProtKB-EC"/>
</dbReference>
<keyword evidence="9" id="KW-0496">Mitochondrion</keyword>
<evidence type="ECO:0000256" key="1">
    <source>
        <dbReference type="ARBA" id="ARBA00004173"/>
    </source>
</evidence>
<dbReference type="EMBL" id="MCGO01000040">
    <property type="protein sequence ID" value="ORY39334.1"/>
    <property type="molecule type" value="Genomic_DNA"/>
</dbReference>
<dbReference type="GO" id="GO:0005739">
    <property type="term" value="C:mitochondrion"/>
    <property type="evidence" value="ECO:0007669"/>
    <property type="project" value="UniProtKB-SubCell"/>
</dbReference>
<accession>A0A1Y2BXE2</accession>
<dbReference type="AlphaFoldDB" id="A0A1Y2BXE2"/>
<evidence type="ECO:0000259" key="13">
    <source>
        <dbReference type="SMART" id="SM00829"/>
    </source>
</evidence>
<keyword evidence="5" id="KW-0521">NADP</keyword>
<reference evidence="14 15" key="1">
    <citation type="submission" date="2016-07" db="EMBL/GenBank/DDBJ databases">
        <title>Pervasive Adenine N6-methylation of Active Genes in Fungi.</title>
        <authorList>
            <consortium name="DOE Joint Genome Institute"/>
            <person name="Mondo S.J."/>
            <person name="Dannebaum R.O."/>
            <person name="Kuo R.C."/>
            <person name="Labutti K."/>
            <person name="Haridas S."/>
            <person name="Kuo A."/>
            <person name="Salamov A."/>
            <person name="Ahrendt S.R."/>
            <person name="Lipzen A."/>
            <person name="Sullivan W."/>
            <person name="Andreopoulos W.B."/>
            <person name="Clum A."/>
            <person name="Lindquist E."/>
            <person name="Daum C."/>
            <person name="Ramamoorthy G.K."/>
            <person name="Gryganskyi A."/>
            <person name="Culley D."/>
            <person name="Magnuson J.K."/>
            <person name="James T.Y."/>
            <person name="O'Malley M.A."/>
            <person name="Stajich J.E."/>
            <person name="Spatafora J.W."/>
            <person name="Visel A."/>
            <person name="Grigoriev I.V."/>
        </authorList>
    </citation>
    <scope>NUCLEOTIDE SEQUENCE [LARGE SCALE GENOMIC DNA]</scope>
    <source>
        <strain evidence="14 15">JEL800</strain>
    </source>
</reference>
<comment type="similarity">
    <text evidence="2">Belongs to the zinc-containing alcohol dehydrogenase family. Quinone oxidoreductase subfamily.</text>
</comment>
<dbReference type="Pfam" id="PF08240">
    <property type="entry name" value="ADH_N"/>
    <property type="match status" value="1"/>
</dbReference>
<name>A0A1Y2BXE2_9FUNG</name>
<gene>
    <name evidence="14" type="ORF">BCR33DRAFT_853484</name>
</gene>
<dbReference type="SUPFAM" id="SSF51735">
    <property type="entry name" value="NAD(P)-binding Rossmann-fold domains"/>
    <property type="match status" value="1"/>
</dbReference>
<dbReference type="SUPFAM" id="SSF50129">
    <property type="entry name" value="GroES-like"/>
    <property type="match status" value="1"/>
</dbReference>
<dbReference type="STRING" id="329046.A0A1Y2BXE2"/>
<dbReference type="Proteomes" id="UP000193642">
    <property type="component" value="Unassembled WGS sequence"/>
</dbReference>
<dbReference type="OrthoDB" id="7482721at2759"/>
<feature type="domain" description="Enoyl reductase (ER)" evidence="13">
    <location>
        <begin position="26"/>
        <end position="383"/>
    </location>
</feature>
<evidence type="ECO:0000313" key="15">
    <source>
        <dbReference type="Proteomes" id="UP000193642"/>
    </source>
</evidence>
<keyword evidence="6" id="KW-0809">Transit peptide</keyword>
<evidence type="ECO:0000256" key="11">
    <source>
        <dbReference type="ARBA" id="ARBA00038963"/>
    </source>
</evidence>
<dbReference type="FunFam" id="3.40.50.720:FF:000112">
    <property type="entry name" value="Enoyl-[acyl-carrier-protein] reductase 1, mitochondrial"/>
    <property type="match status" value="1"/>
</dbReference>